<dbReference type="PANTHER" id="PTHR38590:SF1">
    <property type="entry name" value="BLL0828 PROTEIN"/>
    <property type="match status" value="1"/>
</dbReference>
<evidence type="ECO:0000313" key="3">
    <source>
        <dbReference type="Proteomes" id="UP000561181"/>
    </source>
</evidence>
<comment type="caution">
    <text evidence="2">The sequence shown here is derived from an EMBL/GenBank/DDBJ whole genome shotgun (WGS) entry which is preliminary data.</text>
</comment>
<feature type="domain" description="DUF559" evidence="1">
    <location>
        <begin position="8"/>
        <end position="112"/>
    </location>
</feature>
<sequence>MADWKPRNTRRARALRRCATPAERALWAYLSRSALGVKFSRQMPVGPFFADFLCRSLKLVIELDGHSHDIAPQRDPIRDRWLIDHGYSVLHFTNGDIRGNVEGVVTTIRLKIEELQSLPPAGGKRDVSGPPD</sequence>
<proteinExistence type="predicted"/>
<dbReference type="SUPFAM" id="SSF52980">
    <property type="entry name" value="Restriction endonuclease-like"/>
    <property type="match status" value="1"/>
</dbReference>
<reference evidence="2 3" key="1">
    <citation type="submission" date="2020-04" db="EMBL/GenBank/DDBJ databases">
        <authorList>
            <person name="Liu A."/>
        </authorList>
    </citation>
    <scope>NUCLEOTIDE SEQUENCE [LARGE SCALE GENOMIC DNA]</scope>
    <source>
        <strain evidence="2 3">RZ02</strain>
    </source>
</reference>
<dbReference type="RefSeq" id="WP_170012929.1">
    <property type="nucleotide sequence ID" value="NZ_JABCRE010000003.1"/>
</dbReference>
<dbReference type="EMBL" id="JABCRE010000003">
    <property type="protein sequence ID" value="NMW32375.1"/>
    <property type="molecule type" value="Genomic_DNA"/>
</dbReference>
<organism evidence="2 3">
    <name type="scientific">Pontixanthobacter rizhaonensis</name>
    <dbReference type="NCBI Taxonomy" id="2730337"/>
    <lineage>
        <taxon>Bacteria</taxon>
        <taxon>Pseudomonadati</taxon>
        <taxon>Pseudomonadota</taxon>
        <taxon>Alphaproteobacteria</taxon>
        <taxon>Sphingomonadales</taxon>
        <taxon>Erythrobacteraceae</taxon>
        <taxon>Pontixanthobacter</taxon>
    </lineage>
</organism>
<protein>
    <submittedName>
        <fullName evidence="2">DUF559 domain-containing protein</fullName>
    </submittedName>
</protein>
<name>A0A848QQH0_9SPHN</name>
<dbReference type="InterPro" id="IPR047216">
    <property type="entry name" value="Endonuclease_DUF559_bact"/>
</dbReference>
<accession>A0A848QQH0</accession>
<dbReference type="InterPro" id="IPR007569">
    <property type="entry name" value="DUF559"/>
</dbReference>
<dbReference type="AlphaFoldDB" id="A0A848QQH0"/>
<dbReference type="PANTHER" id="PTHR38590">
    <property type="entry name" value="BLL0828 PROTEIN"/>
    <property type="match status" value="1"/>
</dbReference>
<evidence type="ECO:0000313" key="2">
    <source>
        <dbReference type="EMBL" id="NMW32375.1"/>
    </source>
</evidence>
<dbReference type="InterPro" id="IPR011335">
    <property type="entry name" value="Restrct_endonuc-II-like"/>
</dbReference>
<dbReference type="CDD" id="cd01038">
    <property type="entry name" value="Endonuclease_DUF559"/>
    <property type="match status" value="1"/>
</dbReference>
<dbReference type="Pfam" id="PF04480">
    <property type="entry name" value="DUF559"/>
    <property type="match status" value="1"/>
</dbReference>
<gene>
    <name evidence="2" type="ORF">HKD42_09910</name>
</gene>
<keyword evidence="3" id="KW-1185">Reference proteome</keyword>
<evidence type="ECO:0000259" key="1">
    <source>
        <dbReference type="Pfam" id="PF04480"/>
    </source>
</evidence>
<dbReference type="Gene3D" id="3.40.960.10">
    <property type="entry name" value="VSR Endonuclease"/>
    <property type="match status" value="1"/>
</dbReference>
<dbReference type="Proteomes" id="UP000561181">
    <property type="component" value="Unassembled WGS sequence"/>
</dbReference>